<comment type="caution">
    <text evidence="2">The sequence shown here is derived from an EMBL/GenBank/DDBJ whole genome shotgun (WGS) entry which is preliminary data.</text>
</comment>
<gene>
    <name evidence="2" type="ORF">CLV63_104272</name>
</gene>
<accession>A0A2P8DPA7</accession>
<dbReference type="InterPro" id="IPR034660">
    <property type="entry name" value="DinB/YfiT-like"/>
</dbReference>
<dbReference type="Pfam" id="PF11716">
    <property type="entry name" value="MDMPI_N"/>
    <property type="match status" value="1"/>
</dbReference>
<organism evidence="2 3">
    <name type="scientific">Murinocardiopsis flavida</name>
    <dbReference type="NCBI Taxonomy" id="645275"/>
    <lineage>
        <taxon>Bacteria</taxon>
        <taxon>Bacillati</taxon>
        <taxon>Actinomycetota</taxon>
        <taxon>Actinomycetes</taxon>
        <taxon>Streptosporangiales</taxon>
        <taxon>Nocardiopsidaceae</taxon>
        <taxon>Murinocardiopsis</taxon>
    </lineage>
</organism>
<feature type="domain" description="Mycothiol-dependent maleylpyruvate isomerase metal-binding" evidence="1">
    <location>
        <begin position="4"/>
        <end position="94"/>
    </location>
</feature>
<dbReference type="SUPFAM" id="SSF109854">
    <property type="entry name" value="DinB/YfiT-like putative metalloenzymes"/>
    <property type="match status" value="1"/>
</dbReference>
<keyword evidence="3" id="KW-1185">Reference proteome</keyword>
<name>A0A2P8DPA7_9ACTN</name>
<evidence type="ECO:0000313" key="3">
    <source>
        <dbReference type="Proteomes" id="UP000240542"/>
    </source>
</evidence>
<protein>
    <submittedName>
        <fullName evidence="2">Uncharacterized protein (TIGR03083 family)</fullName>
    </submittedName>
</protein>
<proteinExistence type="predicted"/>
<dbReference type="InterPro" id="IPR024344">
    <property type="entry name" value="MDMPI_metal-binding"/>
</dbReference>
<evidence type="ECO:0000259" key="1">
    <source>
        <dbReference type="Pfam" id="PF11716"/>
    </source>
</evidence>
<sequence>MYVEAQDRLLEIAGDIGEDGGAVPVPALPGWTIKDTYAHLAGVSADVLSGATPADIGDDQWTARHVSERADRRLAQIRAEWAGNAAAMKDHLGARSGLGSALTAVDAWHHEQDIRGALRFPGGRRDAAEVTDVVVAGLSGGWPEDLPAVRIECIDAEARWTVGPGRPGVRLRARVFDVARLLIGRRSRAQALALPWEGPVGTVLEYLHVFPMPTVGLVE</sequence>
<dbReference type="GO" id="GO:0046872">
    <property type="term" value="F:metal ion binding"/>
    <property type="evidence" value="ECO:0007669"/>
    <property type="project" value="InterPro"/>
</dbReference>
<dbReference type="AlphaFoldDB" id="A0A2P8DPA7"/>
<reference evidence="2 3" key="1">
    <citation type="submission" date="2018-03" db="EMBL/GenBank/DDBJ databases">
        <title>Genomic Encyclopedia of Archaeal and Bacterial Type Strains, Phase II (KMG-II): from individual species to whole genera.</title>
        <authorList>
            <person name="Goeker M."/>
        </authorList>
    </citation>
    <scope>NUCLEOTIDE SEQUENCE [LARGE SCALE GENOMIC DNA]</scope>
    <source>
        <strain evidence="2 3">DSM 45312</strain>
    </source>
</reference>
<evidence type="ECO:0000313" key="2">
    <source>
        <dbReference type="EMBL" id="PSK99048.1"/>
    </source>
</evidence>
<dbReference type="EMBL" id="PYGA01000004">
    <property type="protein sequence ID" value="PSK99048.1"/>
    <property type="molecule type" value="Genomic_DNA"/>
</dbReference>
<dbReference type="Proteomes" id="UP000240542">
    <property type="component" value="Unassembled WGS sequence"/>
</dbReference>